<dbReference type="InterPro" id="IPR042087">
    <property type="entry name" value="DNA_pol_B_thumb"/>
</dbReference>
<dbReference type="SMART" id="SM00486">
    <property type="entry name" value="POLBc"/>
    <property type="match status" value="1"/>
</dbReference>
<evidence type="ECO:0000256" key="12">
    <source>
        <dbReference type="ARBA" id="ARBA00022932"/>
    </source>
</evidence>
<feature type="region of interest" description="Disordered" evidence="21">
    <location>
        <begin position="104"/>
        <end position="123"/>
    </location>
</feature>
<dbReference type="SUPFAM" id="SSF56672">
    <property type="entry name" value="DNA/RNA polymerases"/>
    <property type="match status" value="1"/>
</dbReference>
<dbReference type="InterPro" id="IPR056435">
    <property type="entry name" value="DPOD/Z_N"/>
</dbReference>
<dbReference type="GO" id="GO:0003677">
    <property type="term" value="F:DNA binding"/>
    <property type="evidence" value="ECO:0007669"/>
    <property type="project" value="UniProtKB-KW"/>
</dbReference>
<evidence type="ECO:0000256" key="11">
    <source>
        <dbReference type="ARBA" id="ARBA00022833"/>
    </source>
</evidence>
<dbReference type="Pfam" id="PF24055">
    <property type="entry name" value="POL3_N"/>
    <property type="match status" value="1"/>
</dbReference>
<feature type="domain" description="DNA polymerase zeta catalytic subunit N-terminal" evidence="26">
    <location>
        <begin position="13"/>
        <end position="66"/>
    </location>
</feature>
<dbReference type="GO" id="GO:0051539">
    <property type="term" value="F:4 iron, 4 sulfur cluster binding"/>
    <property type="evidence" value="ECO:0007669"/>
    <property type="project" value="UniProtKB-KW"/>
</dbReference>
<feature type="domain" description="DNA-directed DNA polymerase family B exonuclease" evidence="23">
    <location>
        <begin position="671"/>
        <end position="839"/>
    </location>
</feature>
<dbReference type="InterPro" id="IPR006172">
    <property type="entry name" value="DNA-dir_DNA_pol_B"/>
</dbReference>
<evidence type="ECO:0000256" key="7">
    <source>
        <dbReference type="ARBA" id="ARBA00022705"/>
    </source>
</evidence>
<dbReference type="InterPro" id="IPR043502">
    <property type="entry name" value="DNA/RNA_pol_sf"/>
</dbReference>
<evidence type="ECO:0000256" key="4">
    <source>
        <dbReference type="ARBA" id="ARBA00022485"/>
    </source>
</evidence>
<keyword evidence="28" id="KW-1185">Reference proteome</keyword>
<evidence type="ECO:0000256" key="6">
    <source>
        <dbReference type="ARBA" id="ARBA00022695"/>
    </source>
</evidence>
<keyword evidence="9" id="KW-0227">DNA damage</keyword>
<evidence type="ECO:0000256" key="20">
    <source>
        <dbReference type="RuleBase" id="RU000442"/>
    </source>
</evidence>
<dbReference type="CDD" id="cd05778">
    <property type="entry name" value="DNA_polB_zeta_exo"/>
    <property type="match status" value="1"/>
</dbReference>
<dbReference type="Gene3D" id="3.30.342.10">
    <property type="entry name" value="DNA Polymerase, chain B, domain 1"/>
    <property type="match status" value="1"/>
</dbReference>
<dbReference type="GO" id="GO:0042276">
    <property type="term" value="P:error-prone translesion synthesis"/>
    <property type="evidence" value="ECO:0007669"/>
    <property type="project" value="EnsemblFungi"/>
</dbReference>
<evidence type="ECO:0000313" key="28">
    <source>
        <dbReference type="Proteomes" id="UP000094336"/>
    </source>
</evidence>
<feature type="compositionally biased region" description="Polar residues" evidence="21">
    <location>
        <begin position="437"/>
        <end position="446"/>
    </location>
</feature>
<evidence type="ECO:0000256" key="21">
    <source>
        <dbReference type="SAM" id="MobiDB-lite"/>
    </source>
</evidence>
<evidence type="ECO:0000256" key="19">
    <source>
        <dbReference type="ARBA" id="ARBA00066055"/>
    </source>
</evidence>
<dbReference type="SUPFAM" id="SSF53098">
    <property type="entry name" value="Ribonuclease H-like"/>
    <property type="match status" value="1"/>
</dbReference>
<dbReference type="Pfam" id="PF24065">
    <property type="entry name" value="REV3_N"/>
    <property type="match status" value="1"/>
</dbReference>
<dbReference type="PROSITE" id="PS00116">
    <property type="entry name" value="DNA_POLYMERASE_B"/>
    <property type="match status" value="1"/>
</dbReference>
<keyword evidence="17 20" id="KW-0539">Nucleus</keyword>
<feature type="domain" description="C4-type zinc-finger of DNA polymerase delta" evidence="24">
    <location>
        <begin position="1389"/>
        <end position="1464"/>
    </location>
</feature>
<evidence type="ECO:0000256" key="8">
    <source>
        <dbReference type="ARBA" id="ARBA00022723"/>
    </source>
</evidence>
<dbReference type="CDD" id="cd05534">
    <property type="entry name" value="POLBc_zeta"/>
    <property type="match status" value="1"/>
</dbReference>
<dbReference type="InterPro" id="IPR017964">
    <property type="entry name" value="DNA-dir_DNA_pol_B_CS"/>
</dbReference>
<dbReference type="GO" id="GO:0006260">
    <property type="term" value="P:DNA replication"/>
    <property type="evidence" value="ECO:0007669"/>
    <property type="project" value="UniProtKB-KW"/>
</dbReference>
<dbReference type="Gene3D" id="1.10.287.690">
    <property type="entry name" value="Helix hairpin bin"/>
    <property type="match status" value="1"/>
</dbReference>
<keyword evidence="11 20" id="KW-0862">Zinc</keyword>
<evidence type="ECO:0000256" key="2">
    <source>
        <dbReference type="ARBA" id="ARBA00004123"/>
    </source>
</evidence>
<dbReference type="GO" id="GO:0008270">
    <property type="term" value="F:zinc ion binding"/>
    <property type="evidence" value="ECO:0007669"/>
    <property type="project" value="UniProtKB-KW"/>
</dbReference>
<sequence>MDSTGKSLGLALLKVQINAYDSYQDYPSSFTYAPAANDEEHGFTRVPVLRIFGAFPTGHSVLVHVHNVYPYFFIEYQGRKGETAQQCRNLRRVLEGKLQESFRRKKDEENEDYSEEQETGDIPPESFSYIAGVSVIQATPFYGFHSAPALFYKIHLLNAAYVVRLSKILQSTSMQPYETHIPYTMQFLTDFNLQACGWLNLAKCYVRTPVLDAKVYNLKVPDSTGESLGKYLTQFLGRNVLSRACYPRMGKAVAEIDVDASWILNRHEVHEQPMRLYENLVPKPQGRTKRIASLEELVRDIDFQRRQRGIIQPAIATPVHSIPAQFSPAWVSDEERGLFEYATKLSTELHRQRSSSPLSLAAIGNALKSVEIPDDELAEWTPQSDLHQVTSLQTGTVMNVSNKKRKEGDRKRDNQEKTNQEQEIREKDDQEEVLSPTRLTSLDSDTSFDMSMLRQSQFPPPKRKFSRAFPDSLTSSPLYKLPPTQCRNKLARGYLSHFSTIGKVYEASSQPPDPAHIMEDFDEHALLKIDYSDPFYSNPQDLPPRPVIYSGKKFVLKSNDLAHIPKLHVCGIPMSSTIADTVSARIATPVFGKTSSFCRWEYCPEPPSFADVSDFLKTIKPERGLFSSQIDAYTQSYKPGLRLGTTKISRRPDGFLHLTSFGVEVFVPTRDGMKPDPARDPIKMIFYRFDNLNQFAIDGRTAAEGVLVLGDHGGEDNYELTQYGRLSKLTGVSILSFPDEVAMVNKLLWLVLRFDPDILTGYELHAKSWGYLVDRFQEVYDTDICTTLSRVSTKTSDKTDDRWGYTHASAIRITGRHMLNTWRHIRDTVALTSYTMENIAFHLLLKRVPLYSDIKLTQMCSSFRGKLMVIRYFRQRVDLNFRIIENQELITGTTEQARLMGMDFYSVLYRGSQFKVEAFLTRLSKAGNFIMVSPDRFQVRQQKPLECIPLVMEPESAFYKSPLVVLDFQSLYPSIMIAFNYCYSTMVGKLRGFNPVENKLGVANVRLKPGAIGVLKDDITISPTGMMFVSQKVRKSVLAIMLDELLETRVMTKTTMKELEDDQQLCRLYNSRQLALKFIANVTYGYTSASFSGRMPCSDLADSIVQTGREILSQSIDEIERGNWGAKVVYGDTDSLFVYFPGKSRDDAFRLGRAIAKHVTDLFPSPIELKFEKVYHPCVLLTKKRYVGYAYEWEDQTVPMFDAKGIETVRRDGIPAQAKIVEHTLRLLFETKDVSLVKQYVQTQFNKILLDRISVQDFCFAKEVRIGRYKSAAHPPPGAAVSMTKMAADAKAEPQYRERVPYVVIKGLPKATLRSRCILPEEFLADPTLTLDSQYYITKVLIPPLERIFNLMGVDVKLWFRELPRSIQYTRKPKRGAKGILGVVKSNACVCCAHSVDNPASRLCRACKFNEVQTLASLQARISDLDSSLRRLAVVCYSCAASNYGDSDGYADCTSADCPVYYTRVKALNRSEQLQQNEARTIREEFQW</sequence>
<evidence type="ECO:0000259" key="26">
    <source>
        <dbReference type="Pfam" id="PF24065"/>
    </source>
</evidence>
<dbReference type="EMBL" id="KV454438">
    <property type="protein sequence ID" value="ODQ77801.1"/>
    <property type="molecule type" value="Genomic_DNA"/>
</dbReference>
<comment type="catalytic activity">
    <reaction evidence="18 20">
        <text>DNA(n) + a 2'-deoxyribonucleoside 5'-triphosphate = DNA(n+1) + diphosphate</text>
        <dbReference type="Rhea" id="RHEA:22508"/>
        <dbReference type="Rhea" id="RHEA-COMP:17339"/>
        <dbReference type="Rhea" id="RHEA-COMP:17340"/>
        <dbReference type="ChEBI" id="CHEBI:33019"/>
        <dbReference type="ChEBI" id="CHEBI:61560"/>
        <dbReference type="ChEBI" id="CHEBI:173112"/>
        <dbReference type="EC" id="2.7.7.7"/>
    </reaction>
</comment>
<dbReference type="GO" id="GO:0003887">
    <property type="term" value="F:DNA-directed DNA polymerase activity"/>
    <property type="evidence" value="ECO:0007669"/>
    <property type="project" value="UniProtKB-KW"/>
</dbReference>
<evidence type="ECO:0000256" key="18">
    <source>
        <dbReference type="ARBA" id="ARBA00049244"/>
    </source>
</evidence>
<dbReference type="PANTHER" id="PTHR45812">
    <property type="entry name" value="DNA POLYMERASE ZETA CATALYTIC SUBUNIT"/>
    <property type="match status" value="1"/>
</dbReference>
<proteinExistence type="inferred from homology"/>
<dbReference type="Gene3D" id="3.90.1600.10">
    <property type="entry name" value="Palm domain of DNA polymerase"/>
    <property type="match status" value="1"/>
</dbReference>
<dbReference type="Proteomes" id="UP000094336">
    <property type="component" value="Unassembled WGS sequence"/>
</dbReference>
<dbReference type="EC" id="2.7.7.7" evidence="20"/>
<gene>
    <name evidence="27" type="ORF">BABINDRAFT_66385</name>
</gene>
<dbReference type="Pfam" id="PF00136">
    <property type="entry name" value="DNA_pol_B"/>
    <property type="match status" value="1"/>
</dbReference>
<dbReference type="OrthoDB" id="2414538at2759"/>
<reference evidence="28" key="1">
    <citation type="submission" date="2016-05" db="EMBL/GenBank/DDBJ databases">
        <title>Comparative genomics of biotechnologically important yeasts.</title>
        <authorList>
            <consortium name="DOE Joint Genome Institute"/>
            <person name="Riley R."/>
            <person name="Haridas S."/>
            <person name="Wolfe K.H."/>
            <person name="Lopes M.R."/>
            <person name="Hittinger C.T."/>
            <person name="Goker M."/>
            <person name="Salamov A."/>
            <person name="Wisecaver J."/>
            <person name="Long T.M."/>
            <person name="Aerts A.L."/>
            <person name="Barry K."/>
            <person name="Choi C."/>
            <person name="Clum A."/>
            <person name="Coughlan A.Y."/>
            <person name="Deshpande S."/>
            <person name="Douglass A.P."/>
            <person name="Hanson S.J."/>
            <person name="Klenk H.-P."/>
            <person name="Labutti K."/>
            <person name="Lapidus A."/>
            <person name="Lindquist E."/>
            <person name="Lipzen A."/>
            <person name="Meier-Kolthoff J.P."/>
            <person name="Ohm R.A."/>
            <person name="Otillar R.P."/>
            <person name="Pangilinan J."/>
            <person name="Peng Y."/>
            <person name="Rokas A."/>
            <person name="Rosa C.A."/>
            <person name="Scheuner C."/>
            <person name="Sibirny A.A."/>
            <person name="Slot J.C."/>
            <person name="Stielow J.B."/>
            <person name="Sun H."/>
            <person name="Kurtzman C.P."/>
            <person name="Blackwell M."/>
            <person name="Grigoriev I.V."/>
            <person name="Jeffries T.W."/>
        </authorList>
    </citation>
    <scope>NUCLEOTIDE SEQUENCE [LARGE SCALE GENOMIC DNA]</scope>
    <source>
        <strain evidence="28">NRRL Y-12698</strain>
    </source>
</reference>
<evidence type="ECO:0000259" key="24">
    <source>
        <dbReference type="Pfam" id="PF14260"/>
    </source>
</evidence>
<feature type="compositionally biased region" description="Polar residues" evidence="21">
    <location>
        <begin position="384"/>
        <end position="401"/>
    </location>
</feature>
<keyword evidence="7 20" id="KW-0235">DNA replication</keyword>
<comment type="cofactor">
    <cofactor evidence="1 20">
        <name>[4Fe-4S] cluster</name>
        <dbReference type="ChEBI" id="CHEBI:49883"/>
    </cofactor>
</comment>
<dbReference type="GeneID" id="30150333"/>
<organism evidence="27 28">
    <name type="scientific">Babjeviella inositovora NRRL Y-12698</name>
    <dbReference type="NCBI Taxonomy" id="984486"/>
    <lineage>
        <taxon>Eukaryota</taxon>
        <taxon>Fungi</taxon>
        <taxon>Dikarya</taxon>
        <taxon>Ascomycota</taxon>
        <taxon>Saccharomycotina</taxon>
        <taxon>Pichiomycetes</taxon>
        <taxon>Serinales incertae sedis</taxon>
        <taxon>Babjeviella</taxon>
    </lineage>
</organism>
<dbReference type="FunFam" id="1.10.287.690:FF:000002">
    <property type="entry name" value="DNA polymerase zeta"/>
    <property type="match status" value="1"/>
</dbReference>
<dbReference type="GO" id="GO:0016035">
    <property type="term" value="C:zeta DNA polymerase complex"/>
    <property type="evidence" value="ECO:0007669"/>
    <property type="project" value="EnsemblFungi"/>
</dbReference>
<dbReference type="InterPro" id="IPR012337">
    <property type="entry name" value="RNaseH-like_sf"/>
</dbReference>
<keyword evidence="5 20" id="KW-0808">Transferase</keyword>
<dbReference type="GO" id="GO:0070987">
    <property type="term" value="P:error-free translesion synthesis"/>
    <property type="evidence" value="ECO:0007669"/>
    <property type="project" value="EnsemblFungi"/>
</dbReference>
<feature type="region of interest" description="Disordered" evidence="21">
    <location>
        <begin position="384"/>
        <end position="446"/>
    </location>
</feature>
<dbReference type="InterPro" id="IPR023211">
    <property type="entry name" value="DNA_pol_palm_dom_sf"/>
</dbReference>
<comment type="similarity">
    <text evidence="3 20">Belongs to the DNA polymerase type-B family.</text>
</comment>
<dbReference type="RefSeq" id="XP_018983129.1">
    <property type="nucleotide sequence ID" value="XM_019132480.1"/>
</dbReference>
<dbReference type="InterPro" id="IPR036397">
    <property type="entry name" value="RNaseH_sf"/>
</dbReference>
<evidence type="ECO:0000256" key="14">
    <source>
        <dbReference type="ARBA" id="ARBA00023014"/>
    </source>
</evidence>
<dbReference type="Pfam" id="PF14260">
    <property type="entry name" value="zf-C4pol"/>
    <property type="match status" value="1"/>
</dbReference>
<evidence type="ECO:0000313" key="27">
    <source>
        <dbReference type="EMBL" id="ODQ77801.1"/>
    </source>
</evidence>
<evidence type="ECO:0000256" key="17">
    <source>
        <dbReference type="ARBA" id="ARBA00023242"/>
    </source>
</evidence>
<dbReference type="InterPro" id="IPR006133">
    <property type="entry name" value="DNA-dir_DNA_pol_B_exonuc"/>
</dbReference>
<dbReference type="Pfam" id="PF03104">
    <property type="entry name" value="DNA_pol_B_exo1"/>
    <property type="match status" value="1"/>
</dbReference>
<feature type="domain" description="DNA-directed DNA polymerase family B multifunctional" evidence="22">
    <location>
        <begin position="904"/>
        <end position="1350"/>
    </location>
</feature>
<dbReference type="STRING" id="984486.A0A1E3QJC8"/>
<keyword evidence="4 20" id="KW-0004">4Fe-4S</keyword>
<keyword evidence="15 20" id="KW-0238">DNA-binding</keyword>
<dbReference type="GO" id="GO:0005739">
    <property type="term" value="C:mitochondrion"/>
    <property type="evidence" value="ECO:0007669"/>
    <property type="project" value="EnsemblFungi"/>
</dbReference>
<dbReference type="PANTHER" id="PTHR45812:SF1">
    <property type="entry name" value="DNA POLYMERASE ZETA CATALYTIC SUBUNIT"/>
    <property type="match status" value="1"/>
</dbReference>
<evidence type="ECO:0000256" key="13">
    <source>
        <dbReference type="ARBA" id="ARBA00023004"/>
    </source>
</evidence>
<comment type="subcellular location">
    <subcellularLocation>
        <location evidence="2 20">Nucleus</location>
    </subcellularLocation>
</comment>
<dbReference type="GO" id="GO:0000166">
    <property type="term" value="F:nucleotide binding"/>
    <property type="evidence" value="ECO:0007669"/>
    <property type="project" value="InterPro"/>
</dbReference>
<evidence type="ECO:0000259" key="22">
    <source>
        <dbReference type="Pfam" id="PF00136"/>
    </source>
</evidence>
<dbReference type="InterPro" id="IPR025687">
    <property type="entry name" value="Znf-C4pol"/>
</dbReference>
<dbReference type="FunFam" id="1.10.132.60:FF:000007">
    <property type="entry name" value="DNA polymerase"/>
    <property type="match status" value="1"/>
</dbReference>
<feature type="compositionally biased region" description="Acidic residues" evidence="21">
    <location>
        <begin position="109"/>
        <end position="119"/>
    </location>
</feature>
<evidence type="ECO:0000256" key="9">
    <source>
        <dbReference type="ARBA" id="ARBA00022763"/>
    </source>
</evidence>
<evidence type="ECO:0000256" key="5">
    <source>
        <dbReference type="ARBA" id="ARBA00022679"/>
    </source>
</evidence>
<dbReference type="GO" id="GO:0000724">
    <property type="term" value="P:double-strand break repair via homologous recombination"/>
    <property type="evidence" value="ECO:0007669"/>
    <property type="project" value="TreeGrafter"/>
</dbReference>
<comment type="subunit">
    <text evidence="19">Forms DNA polymerase zeta with REV7.</text>
</comment>
<evidence type="ECO:0000256" key="10">
    <source>
        <dbReference type="ARBA" id="ARBA00022771"/>
    </source>
</evidence>
<keyword evidence="6 20" id="KW-0548">Nucleotidyltransferase</keyword>
<dbReference type="GO" id="GO:0005634">
    <property type="term" value="C:nucleus"/>
    <property type="evidence" value="ECO:0007669"/>
    <property type="project" value="UniProtKB-SubCell"/>
</dbReference>
<protein>
    <recommendedName>
        <fullName evidence="20">DNA polymerase</fullName>
        <ecNumber evidence="20">2.7.7.7</ecNumber>
    </recommendedName>
</protein>
<dbReference type="Gene3D" id="3.30.420.10">
    <property type="entry name" value="Ribonuclease H-like superfamily/Ribonuclease H"/>
    <property type="match status" value="1"/>
</dbReference>
<accession>A0A1E3QJC8</accession>
<keyword evidence="16" id="KW-0234">DNA repair</keyword>
<keyword evidence="14 20" id="KW-0411">Iron-sulfur</keyword>
<evidence type="ECO:0000256" key="1">
    <source>
        <dbReference type="ARBA" id="ARBA00001966"/>
    </source>
</evidence>
<dbReference type="Gene3D" id="1.10.132.60">
    <property type="entry name" value="DNA polymerase family B, C-terminal domain"/>
    <property type="match status" value="1"/>
</dbReference>
<keyword evidence="10 20" id="KW-0863">Zinc-finger</keyword>
<dbReference type="InterPro" id="IPR056447">
    <property type="entry name" value="REV3_N"/>
</dbReference>
<dbReference type="InterPro" id="IPR030559">
    <property type="entry name" value="PolZ_Rev3"/>
</dbReference>
<keyword evidence="8 20" id="KW-0479">Metal-binding</keyword>
<evidence type="ECO:0000256" key="15">
    <source>
        <dbReference type="ARBA" id="ARBA00023125"/>
    </source>
</evidence>
<dbReference type="PRINTS" id="PR00106">
    <property type="entry name" value="DNAPOLB"/>
</dbReference>
<feature type="domain" description="DNA polymerase delta/zeta catalytic subunit N-terminal" evidence="25">
    <location>
        <begin position="67"/>
        <end position="162"/>
    </location>
</feature>
<feature type="compositionally biased region" description="Basic and acidic residues" evidence="21">
    <location>
        <begin position="406"/>
        <end position="428"/>
    </location>
</feature>
<dbReference type="InterPro" id="IPR006134">
    <property type="entry name" value="DNA-dir_DNA_pol_B_multi_dom"/>
</dbReference>
<evidence type="ECO:0000259" key="23">
    <source>
        <dbReference type="Pfam" id="PF03104"/>
    </source>
</evidence>
<name>A0A1E3QJC8_9ASCO</name>
<evidence type="ECO:0000256" key="16">
    <source>
        <dbReference type="ARBA" id="ARBA00023204"/>
    </source>
</evidence>
<evidence type="ECO:0000259" key="25">
    <source>
        <dbReference type="Pfam" id="PF24055"/>
    </source>
</evidence>
<keyword evidence="13 20" id="KW-0408">Iron</keyword>
<evidence type="ECO:0000256" key="3">
    <source>
        <dbReference type="ARBA" id="ARBA00005755"/>
    </source>
</evidence>
<keyword evidence="12 20" id="KW-0239">DNA-directed DNA polymerase</keyword>